<gene>
    <name evidence="5" type="ORF">B0H66DRAFT_634980</name>
</gene>
<keyword evidence="3" id="KW-0949">S-adenosyl-L-methionine</keyword>
<reference evidence="5" key="1">
    <citation type="journal article" date="2023" name="Mol. Phylogenet. Evol.">
        <title>Genome-scale phylogeny and comparative genomics of the fungal order Sordariales.</title>
        <authorList>
            <person name="Hensen N."/>
            <person name="Bonometti L."/>
            <person name="Westerberg I."/>
            <person name="Brannstrom I.O."/>
            <person name="Guillou S."/>
            <person name="Cros-Aarteil S."/>
            <person name="Calhoun S."/>
            <person name="Haridas S."/>
            <person name="Kuo A."/>
            <person name="Mondo S."/>
            <person name="Pangilinan J."/>
            <person name="Riley R."/>
            <person name="LaButti K."/>
            <person name="Andreopoulos B."/>
            <person name="Lipzen A."/>
            <person name="Chen C."/>
            <person name="Yan M."/>
            <person name="Daum C."/>
            <person name="Ng V."/>
            <person name="Clum A."/>
            <person name="Steindorff A."/>
            <person name="Ohm R.A."/>
            <person name="Martin F."/>
            <person name="Silar P."/>
            <person name="Natvig D.O."/>
            <person name="Lalanne C."/>
            <person name="Gautier V."/>
            <person name="Ament-Velasquez S.L."/>
            <person name="Kruys A."/>
            <person name="Hutchinson M.I."/>
            <person name="Powell A.J."/>
            <person name="Barry K."/>
            <person name="Miller A.N."/>
            <person name="Grigoriev I.V."/>
            <person name="Debuchy R."/>
            <person name="Gladieux P."/>
            <person name="Hiltunen Thoren M."/>
            <person name="Johannesson H."/>
        </authorList>
    </citation>
    <scope>NUCLEOTIDE SEQUENCE</scope>
    <source>
        <strain evidence="5">CBS 118394</strain>
    </source>
</reference>
<dbReference type="InterPro" id="IPR029063">
    <property type="entry name" value="SAM-dependent_MTases_sf"/>
</dbReference>
<dbReference type="Pfam" id="PF00891">
    <property type="entry name" value="Methyltransf_2"/>
    <property type="match status" value="1"/>
</dbReference>
<dbReference type="Gene3D" id="1.10.10.10">
    <property type="entry name" value="Winged helix-like DNA-binding domain superfamily/Winged helix DNA-binding domain"/>
    <property type="match status" value="1"/>
</dbReference>
<evidence type="ECO:0000256" key="2">
    <source>
        <dbReference type="ARBA" id="ARBA00022679"/>
    </source>
</evidence>
<dbReference type="SUPFAM" id="SSF46785">
    <property type="entry name" value="Winged helix' DNA-binding domain"/>
    <property type="match status" value="1"/>
</dbReference>
<dbReference type="Proteomes" id="UP001283341">
    <property type="component" value="Unassembled WGS sequence"/>
</dbReference>
<keyword evidence="6" id="KW-1185">Reference proteome</keyword>
<dbReference type="InterPro" id="IPR036388">
    <property type="entry name" value="WH-like_DNA-bd_sf"/>
</dbReference>
<dbReference type="PANTHER" id="PTHR43712">
    <property type="entry name" value="PUTATIVE (AFU_ORTHOLOGUE AFUA_4G14580)-RELATED"/>
    <property type="match status" value="1"/>
</dbReference>
<feature type="domain" description="O-methyltransferase C-terminal" evidence="4">
    <location>
        <begin position="202"/>
        <end position="398"/>
    </location>
</feature>
<dbReference type="InterPro" id="IPR036390">
    <property type="entry name" value="WH_DNA-bd_sf"/>
</dbReference>
<evidence type="ECO:0000313" key="5">
    <source>
        <dbReference type="EMBL" id="KAK3329856.1"/>
    </source>
</evidence>
<evidence type="ECO:0000313" key="6">
    <source>
        <dbReference type="Proteomes" id="UP001283341"/>
    </source>
</evidence>
<dbReference type="Gene3D" id="3.40.50.150">
    <property type="entry name" value="Vaccinia Virus protein VP39"/>
    <property type="match status" value="1"/>
</dbReference>
<protein>
    <submittedName>
        <fullName evidence="5">S-adenosyl-L-methionine-dependent methyltransferase</fullName>
    </submittedName>
</protein>
<dbReference type="InterPro" id="IPR001077">
    <property type="entry name" value="COMT_C"/>
</dbReference>
<dbReference type="SUPFAM" id="SSF53335">
    <property type="entry name" value="S-adenosyl-L-methionine-dependent methyltransferases"/>
    <property type="match status" value="1"/>
</dbReference>
<evidence type="ECO:0000256" key="1">
    <source>
        <dbReference type="ARBA" id="ARBA00022603"/>
    </source>
</evidence>
<dbReference type="GO" id="GO:0032259">
    <property type="term" value="P:methylation"/>
    <property type="evidence" value="ECO:0007669"/>
    <property type="project" value="UniProtKB-KW"/>
</dbReference>
<dbReference type="AlphaFoldDB" id="A0AAE0ISP5"/>
<evidence type="ECO:0000256" key="3">
    <source>
        <dbReference type="ARBA" id="ARBA00022691"/>
    </source>
</evidence>
<keyword evidence="1 5" id="KW-0489">Methyltransferase</keyword>
<evidence type="ECO:0000259" key="4">
    <source>
        <dbReference type="Pfam" id="PF00891"/>
    </source>
</evidence>
<organism evidence="5 6">
    <name type="scientific">Apodospora peruviana</name>
    <dbReference type="NCBI Taxonomy" id="516989"/>
    <lineage>
        <taxon>Eukaryota</taxon>
        <taxon>Fungi</taxon>
        <taxon>Dikarya</taxon>
        <taxon>Ascomycota</taxon>
        <taxon>Pezizomycotina</taxon>
        <taxon>Sordariomycetes</taxon>
        <taxon>Sordariomycetidae</taxon>
        <taxon>Sordariales</taxon>
        <taxon>Lasiosphaeriaceae</taxon>
        <taxon>Apodospora</taxon>
    </lineage>
</organism>
<reference evidence="5" key="2">
    <citation type="submission" date="2023-06" db="EMBL/GenBank/DDBJ databases">
        <authorList>
            <consortium name="Lawrence Berkeley National Laboratory"/>
            <person name="Haridas S."/>
            <person name="Hensen N."/>
            <person name="Bonometti L."/>
            <person name="Westerberg I."/>
            <person name="Brannstrom I.O."/>
            <person name="Guillou S."/>
            <person name="Cros-Aarteil S."/>
            <person name="Calhoun S."/>
            <person name="Kuo A."/>
            <person name="Mondo S."/>
            <person name="Pangilinan J."/>
            <person name="Riley R."/>
            <person name="Labutti K."/>
            <person name="Andreopoulos B."/>
            <person name="Lipzen A."/>
            <person name="Chen C."/>
            <person name="Yanf M."/>
            <person name="Daum C."/>
            <person name="Ng V."/>
            <person name="Clum A."/>
            <person name="Steindorff A."/>
            <person name="Ohm R."/>
            <person name="Martin F."/>
            <person name="Silar P."/>
            <person name="Natvig D."/>
            <person name="Lalanne C."/>
            <person name="Gautier V."/>
            <person name="Ament-Velasquez S.L."/>
            <person name="Kruys A."/>
            <person name="Hutchinson M.I."/>
            <person name="Powell A.J."/>
            <person name="Barry K."/>
            <person name="Miller A.N."/>
            <person name="Grigoriev I.V."/>
            <person name="Debuchy R."/>
            <person name="Gladieux P."/>
            <person name="Thoren M.H."/>
            <person name="Johannesson H."/>
        </authorList>
    </citation>
    <scope>NUCLEOTIDE SEQUENCE</scope>
    <source>
        <strain evidence="5">CBS 118394</strain>
    </source>
</reference>
<dbReference type="InterPro" id="IPR016461">
    <property type="entry name" value="COMT-like"/>
</dbReference>
<comment type="caution">
    <text evidence="5">The sequence shown here is derived from an EMBL/GenBank/DDBJ whole genome shotgun (WGS) entry which is preliminary data.</text>
</comment>
<dbReference type="PANTHER" id="PTHR43712:SF2">
    <property type="entry name" value="O-METHYLTRANSFERASE CICE"/>
    <property type="match status" value="1"/>
</dbReference>
<sequence>MDNKDLNTNIANQLDALAVSLNNTAKSVREGSLSLTSGPESQLERGKVIKAARGVIDAIKQPADEFIEWLTVLGPMTALRLFLKWKVFENIPTADNTNISYQELADKVGGDVQLIIRLAWVLVSAGLLKQVGTDRVAHTPKSVAYATAAPNPVKALACITYDEFMPAFSAMPKFFTETGLKEPTGRLNTAYAYGQGQPGATVWEIMGQDKERMGNFMMAMGDLTQNWPFLGTYDLSWAVSHVDDKDEDGGQRALLVDVGGSRGHAIKAIIEATPGLPASRCVLEDLPEVVDAVKKSADPDLGEVRLVGMDFHAEQPVKGALVYFVRRCLHDYGDDACVEILKRLTDAMAPDSRLLIVEQVMSNPPSVFAAGTDLVMLSIGGKERTLDNFRDITGRAGLQILQVAQNPGADGALIECAKN</sequence>
<keyword evidence="2" id="KW-0808">Transferase</keyword>
<proteinExistence type="predicted"/>
<dbReference type="EMBL" id="JAUEDM010000001">
    <property type="protein sequence ID" value="KAK3329856.1"/>
    <property type="molecule type" value="Genomic_DNA"/>
</dbReference>
<dbReference type="GO" id="GO:0008171">
    <property type="term" value="F:O-methyltransferase activity"/>
    <property type="evidence" value="ECO:0007669"/>
    <property type="project" value="InterPro"/>
</dbReference>
<dbReference type="PROSITE" id="PS51683">
    <property type="entry name" value="SAM_OMT_II"/>
    <property type="match status" value="1"/>
</dbReference>
<name>A0AAE0ISP5_9PEZI</name>
<accession>A0AAE0ISP5</accession>